<proteinExistence type="predicted"/>
<evidence type="ECO:0000313" key="4">
    <source>
        <dbReference type="EMBL" id="KIX00641.1"/>
    </source>
</evidence>
<protein>
    <recommendedName>
        <fullName evidence="3">C3H1-type domain-containing protein</fullName>
    </recommendedName>
</protein>
<dbReference type="RefSeq" id="XP_013267777.1">
    <property type="nucleotide sequence ID" value="XM_013412323.1"/>
</dbReference>
<dbReference type="OrthoDB" id="4159639at2759"/>
<feature type="compositionally biased region" description="Basic and acidic residues" evidence="2">
    <location>
        <begin position="346"/>
        <end position="363"/>
    </location>
</feature>
<dbReference type="STRING" id="1442369.A0A0D2IBH9"/>
<feature type="zinc finger region" description="C3H1-type" evidence="1">
    <location>
        <begin position="182"/>
        <end position="211"/>
    </location>
</feature>
<feature type="domain" description="C3H1-type" evidence="3">
    <location>
        <begin position="182"/>
        <end position="211"/>
    </location>
</feature>
<dbReference type="InterPro" id="IPR000571">
    <property type="entry name" value="Znf_CCCH"/>
</dbReference>
<evidence type="ECO:0000313" key="5">
    <source>
        <dbReference type="Proteomes" id="UP000053617"/>
    </source>
</evidence>
<dbReference type="Proteomes" id="UP000053617">
    <property type="component" value="Unassembled WGS sequence"/>
</dbReference>
<dbReference type="EMBL" id="KN847482">
    <property type="protein sequence ID" value="KIX00641.1"/>
    <property type="molecule type" value="Genomic_DNA"/>
</dbReference>
<dbReference type="GO" id="GO:0008270">
    <property type="term" value="F:zinc ion binding"/>
    <property type="evidence" value="ECO:0007669"/>
    <property type="project" value="UniProtKB-KW"/>
</dbReference>
<name>A0A0D2IBH9_9EURO</name>
<dbReference type="HOGENOM" id="CLU_036506_0_0_1"/>
<keyword evidence="5" id="KW-1185">Reference proteome</keyword>
<dbReference type="VEuPathDB" id="FungiDB:Z518_09706"/>
<evidence type="ECO:0000259" key="3">
    <source>
        <dbReference type="PROSITE" id="PS50103"/>
    </source>
</evidence>
<dbReference type="AlphaFoldDB" id="A0A0D2IBH9"/>
<keyword evidence="1" id="KW-0862">Zinc</keyword>
<dbReference type="PROSITE" id="PS50103">
    <property type="entry name" value="ZF_C3H1"/>
    <property type="match status" value="1"/>
</dbReference>
<keyword evidence="1" id="KW-0863">Zinc-finger</keyword>
<evidence type="ECO:0000256" key="2">
    <source>
        <dbReference type="SAM" id="MobiDB-lite"/>
    </source>
</evidence>
<dbReference type="GeneID" id="25297777"/>
<feature type="region of interest" description="Disordered" evidence="2">
    <location>
        <begin position="273"/>
        <end position="403"/>
    </location>
</feature>
<gene>
    <name evidence="4" type="ORF">Z518_09706</name>
</gene>
<feature type="compositionally biased region" description="Basic and acidic residues" evidence="2">
    <location>
        <begin position="293"/>
        <end position="310"/>
    </location>
</feature>
<organism evidence="4 5">
    <name type="scientific">Rhinocladiella mackenziei CBS 650.93</name>
    <dbReference type="NCBI Taxonomy" id="1442369"/>
    <lineage>
        <taxon>Eukaryota</taxon>
        <taxon>Fungi</taxon>
        <taxon>Dikarya</taxon>
        <taxon>Ascomycota</taxon>
        <taxon>Pezizomycotina</taxon>
        <taxon>Eurotiomycetes</taxon>
        <taxon>Chaetothyriomycetidae</taxon>
        <taxon>Chaetothyriales</taxon>
        <taxon>Herpotrichiellaceae</taxon>
        <taxon>Rhinocladiella</taxon>
    </lineage>
</organism>
<sequence>MSDQQTLKPQFFVTRRNGAMVPLIAMDELPIQVEIRHVPRNLTVFDIAGMTSVGVCEARHQYYIIEGGTNTKPWYLDSLHAPENGTAHFEPWGAKSVEQQAPTPVSSPNSTSASFSLRPKAFGIEEPPSNGTALASCILSNASINGESKVSETTDTATASAINGARLTPKRMPTWRRNDNVPGTKEYCSYWIRHGECDYAQQGCMYKHEIPLDLETLNRIGHRDIPRWYREKHGLGSLLVAGGQNGPSYGVADRKALPRNRHMAEDARRMIHRQVGPSPGGRGGSMNTNENRNVAKENVHETKKETERQEGLSALPIEEEEEEEEEQRKALQENDTFNNGEEPDDLMARIGEKGQHGWEEEKANATGVNPKVNNQANKQADSGKPKIGGKRNGGGGPRKNYMT</sequence>
<reference evidence="4 5" key="1">
    <citation type="submission" date="2015-01" db="EMBL/GenBank/DDBJ databases">
        <title>The Genome Sequence of Rhinocladiella mackenzie CBS 650.93.</title>
        <authorList>
            <consortium name="The Broad Institute Genomics Platform"/>
            <person name="Cuomo C."/>
            <person name="de Hoog S."/>
            <person name="Gorbushina A."/>
            <person name="Stielow B."/>
            <person name="Teixiera M."/>
            <person name="Abouelleil A."/>
            <person name="Chapman S.B."/>
            <person name="Priest M."/>
            <person name="Young S.K."/>
            <person name="Wortman J."/>
            <person name="Nusbaum C."/>
            <person name="Birren B."/>
        </authorList>
    </citation>
    <scope>NUCLEOTIDE SEQUENCE [LARGE SCALE GENOMIC DNA]</scope>
    <source>
        <strain evidence="4 5">CBS 650.93</strain>
    </source>
</reference>
<keyword evidence="1" id="KW-0479">Metal-binding</keyword>
<feature type="compositionally biased region" description="Polar residues" evidence="2">
    <location>
        <begin position="371"/>
        <end position="380"/>
    </location>
</feature>
<accession>A0A0D2IBH9</accession>
<evidence type="ECO:0000256" key="1">
    <source>
        <dbReference type="PROSITE-ProRule" id="PRU00723"/>
    </source>
</evidence>